<evidence type="ECO:0000259" key="6">
    <source>
        <dbReference type="PROSITE" id="PS50026"/>
    </source>
</evidence>
<dbReference type="InterPro" id="IPR000152">
    <property type="entry name" value="EGF-type_Asp/Asn_hydroxyl_site"/>
</dbReference>
<sequence length="501" mass="58302">MLTIWRFAWLLTCLYWVEPQFLGEKQAKTFLQQRNPRFLKKSNNLGPPIIIDYPEEDEGSFRVLELREIKTVFKDAWFGQVKINMNTALWDKKDDKRRFSAGKDHYYNFHFDVCKLKKAYGEEPLSLFSCESNALDLKDHEILEIVEEGVKDENCRKRGHSKHFFICETARVLKGRLSQGRIYVTHITLSLCFCKAGFTWNPIKKACEKVGDPCQKGITQCENGGTCIELKDPNKALSFSCACLRPFTGDKCQDVWNPCDYNGTAELCGGRLYCRWDADREAGYRCDCPKGYEEIFSAVIRTSCRDVDECAEGLEDPCGVQSGRAKCINTVGSFRCSCNAEWEGERCDRPRERPPNWPWGEWSVWTCTIKCRPTGGKTPIQVRYRKCTEGYFCEDGKMTERTNRTEQTEKRACRLDEYINLPHCETFDPDFVMDKKVKDDRPDEKQDFRVDRGRRMSDSLSFRKNGRKIRLNNRGKIKKLINIQHLSNFKNMTFYYLLPPA</sequence>
<feature type="domain" description="EGF-like" evidence="6">
    <location>
        <begin position="210"/>
        <end position="253"/>
    </location>
</feature>
<dbReference type="InterPro" id="IPR009030">
    <property type="entry name" value="Growth_fac_rcpt_cys_sf"/>
</dbReference>
<reference evidence="7 8" key="1">
    <citation type="submission" date="2020-08" db="EMBL/GenBank/DDBJ databases">
        <authorList>
            <person name="Hejnol A."/>
        </authorList>
    </citation>
    <scope>NUCLEOTIDE SEQUENCE [LARGE SCALE GENOMIC DNA]</scope>
</reference>
<evidence type="ECO:0000256" key="3">
    <source>
        <dbReference type="ARBA" id="ARBA00023157"/>
    </source>
</evidence>
<keyword evidence="8" id="KW-1185">Reference proteome</keyword>
<dbReference type="SUPFAM" id="SSF57196">
    <property type="entry name" value="EGF/Laminin"/>
    <property type="match status" value="1"/>
</dbReference>
<comment type="caution">
    <text evidence="7">The sequence shown here is derived from an EMBL/GenBank/DDBJ whole genome shotgun (WGS) entry which is preliminary data.</text>
</comment>
<proteinExistence type="predicted"/>
<dbReference type="PROSITE" id="PS50026">
    <property type="entry name" value="EGF_3"/>
    <property type="match status" value="2"/>
</dbReference>
<feature type="disulfide bond" evidence="4">
    <location>
        <begin position="243"/>
        <end position="252"/>
    </location>
</feature>
<keyword evidence="3 4" id="KW-1015">Disulfide bond</keyword>
<dbReference type="SUPFAM" id="SSF57184">
    <property type="entry name" value="Growth factor receptor domain"/>
    <property type="match status" value="1"/>
</dbReference>
<feature type="disulfide bond" evidence="4">
    <location>
        <begin position="338"/>
        <end position="347"/>
    </location>
</feature>
<feature type="signal peptide" evidence="5">
    <location>
        <begin position="1"/>
        <end position="19"/>
    </location>
</feature>
<gene>
    <name evidence="7" type="ORF">DGYR_LOCUS7213</name>
</gene>
<organism evidence="7 8">
    <name type="scientific">Dimorphilus gyrociliatus</name>
    <dbReference type="NCBI Taxonomy" id="2664684"/>
    <lineage>
        <taxon>Eukaryota</taxon>
        <taxon>Metazoa</taxon>
        <taxon>Spiralia</taxon>
        <taxon>Lophotrochozoa</taxon>
        <taxon>Annelida</taxon>
        <taxon>Polychaeta</taxon>
        <taxon>Polychaeta incertae sedis</taxon>
        <taxon>Dinophilidae</taxon>
        <taxon>Dimorphilus</taxon>
    </lineage>
</organism>
<dbReference type="SMART" id="SM00179">
    <property type="entry name" value="EGF_CA"/>
    <property type="match status" value="2"/>
</dbReference>
<dbReference type="PROSITE" id="PS00010">
    <property type="entry name" value="ASX_HYDROXYL"/>
    <property type="match status" value="1"/>
</dbReference>
<dbReference type="OrthoDB" id="430340at2759"/>
<accession>A0A7I8VSF0</accession>
<keyword evidence="5" id="KW-0732">Signal</keyword>
<dbReference type="AlphaFoldDB" id="A0A7I8VSF0"/>
<evidence type="ECO:0000256" key="5">
    <source>
        <dbReference type="SAM" id="SignalP"/>
    </source>
</evidence>
<dbReference type="PANTHER" id="PTHR24044">
    <property type="entry name" value="NOTCH LIGAND FAMILY MEMBER"/>
    <property type="match status" value="1"/>
</dbReference>
<dbReference type="Gene3D" id="2.10.25.10">
    <property type="entry name" value="Laminin"/>
    <property type="match status" value="2"/>
</dbReference>
<dbReference type="EMBL" id="CAJFCJ010000009">
    <property type="protein sequence ID" value="CAD5118905.1"/>
    <property type="molecule type" value="Genomic_DNA"/>
</dbReference>
<dbReference type="InterPro" id="IPR050906">
    <property type="entry name" value="Notch_signaling"/>
</dbReference>
<keyword evidence="2" id="KW-0677">Repeat</keyword>
<dbReference type="PROSITE" id="PS00022">
    <property type="entry name" value="EGF_1"/>
    <property type="match status" value="2"/>
</dbReference>
<keyword evidence="1 4" id="KW-0245">EGF-like domain</keyword>
<dbReference type="Pfam" id="PF07645">
    <property type="entry name" value="EGF_CA"/>
    <property type="match status" value="1"/>
</dbReference>
<dbReference type="GO" id="GO:0005509">
    <property type="term" value="F:calcium ion binding"/>
    <property type="evidence" value="ECO:0007669"/>
    <property type="project" value="InterPro"/>
</dbReference>
<protein>
    <submittedName>
        <fullName evidence="7">DgyrCDS7579</fullName>
    </submittedName>
</protein>
<comment type="caution">
    <text evidence="4">Lacks conserved residue(s) required for the propagation of feature annotation.</text>
</comment>
<dbReference type="SMART" id="SM00181">
    <property type="entry name" value="EGF"/>
    <property type="match status" value="3"/>
</dbReference>
<evidence type="ECO:0000313" key="7">
    <source>
        <dbReference type="EMBL" id="CAD5118905.1"/>
    </source>
</evidence>
<feature type="chain" id="PRO_5029697610" evidence="5">
    <location>
        <begin position="20"/>
        <end position="501"/>
    </location>
</feature>
<dbReference type="PANTHER" id="PTHR24044:SF417">
    <property type="entry name" value="WEARY, ISOFORM B"/>
    <property type="match status" value="1"/>
</dbReference>
<evidence type="ECO:0000256" key="2">
    <source>
        <dbReference type="ARBA" id="ARBA00022737"/>
    </source>
</evidence>
<dbReference type="GO" id="GO:0005112">
    <property type="term" value="F:Notch binding"/>
    <property type="evidence" value="ECO:0007669"/>
    <property type="project" value="TreeGrafter"/>
</dbReference>
<dbReference type="PROSITE" id="PS01186">
    <property type="entry name" value="EGF_2"/>
    <property type="match status" value="1"/>
</dbReference>
<dbReference type="InterPro" id="IPR001881">
    <property type="entry name" value="EGF-like_Ca-bd_dom"/>
</dbReference>
<feature type="domain" description="EGF-like" evidence="6">
    <location>
        <begin position="306"/>
        <end position="348"/>
    </location>
</feature>
<evidence type="ECO:0000313" key="8">
    <source>
        <dbReference type="Proteomes" id="UP000549394"/>
    </source>
</evidence>
<dbReference type="InterPro" id="IPR000742">
    <property type="entry name" value="EGF"/>
</dbReference>
<evidence type="ECO:0000256" key="4">
    <source>
        <dbReference type="PROSITE-ProRule" id="PRU00076"/>
    </source>
</evidence>
<evidence type="ECO:0000256" key="1">
    <source>
        <dbReference type="ARBA" id="ARBA00022536"/>
    </source>
</evidence>
<name>A0A7I8VSF0_9ANNE</name>
<dbReference type="Proteomes" id="UP000549394">
    <property type="component" value="Unassembled WGS sequence"/>
</dbReference>
<dbReference type="CDD" id="cd00054">
    <property type="entry name" value="EGF_CA"/>
    <property type="match status" value="1"/>
</dbReference>
<dbReference type="InterPro" id="IPR049883">
    <property type="entry name" value="NOTCH1_EGF-like"/>
</dbReference>